<evidence type="ECO:0000313" key="3">
    <source>
        <dbReference type="Proteomes" id="UP000623467"/>
    </source>
</evidence>
<dbReference type="Gene3D" id="1.20.140.150">
    <property type="match status" value="1"/>
</dbReference>
<evidence type="ECO:0008006" key="4">
    <source>
        <dbReference type="Google" id="ProtNLM"/>
    </source>
</evidence>
<evidence type="ECO:0000256" key="1">
    <source>
        <dbReference type="SAM" id="Phobius"/>
    </source>
</evidence>
<dbReference type="InterPro" id="IPR009571">
    <property type="entry name" value="SUR7/Rim9-like_fungi"/>
</dbReference>
<accession>A0A8H6ZAG7</accession>
<keyword evidence="1" id="KW-1133">Transmembrane helix</keyword>
<feature type="transmembrane region" description="Helical" evidence="1">
    <location>
        <begin position="174"/>
        <end position="195"/>
    </location>
</feature>
<evidence type="ECO:0000313" key="2">
    <source>
        <dbReference type="EMBL" id="KAF7373321.1"/>
    </source>
</evidence>
<dbReference type="GO" id="GO:0032153">
    <property type="term" value="C:cell division site"/>
    <property type="evidence" value="ECO:0007669"/>
    <property type="project" value="TreeGrafter"/>
</dbReference>
<dbReference type="Pfam" id="PF06687">
    <property type="entry name" value="SUR7"/>
    <property type="match status" value="1"/>
</dbReference>
<feature type="transmembrane region" description="Helical" evidence="1">
    <location>
        <begin position="7"/>
        <end position="30"/>
    </location>
</feature>
<feature type="transmembrane region" description="Helical" evidence="1">
    <location>
        <begin position="102"/>
        <end position="120"/>
    </location>
</feature>
<proteinExistence type="predicted"/>
<dbReference type="OrthoDB" id="2354757at2759"/>
<dbReference type="GO" id="GO:0005886">
    <property type="term" value="C:plasma membrane"/>
    <property type="evidence" value="ECO:0007669"/>
    <property type="project" value="InterPro"/>
</dbReference>
<dbReference type="EMBL" id="JACAZH010000003">
    <property type="protein sequence ID" value="KAF7373321.1"/>
    <property type="molecule type" value="Genomic_DNA"/>
</dbReference>
<dbReference type="GO" id="GO:0035838">
    <property type="term" value="C:growing cell tip"/>
    <property type="evidence" value="ECO:0007669"/>
    <property type="project" value="TreeGrafter"/>
</dbReference>
<sequence>MSRIFCIPGIIFLACALVLSILVSISLPFLPALDFVRVHFGSGVATSGDGLTQLRFGIWAPCYYDTNDARTCFSAGHAYSISISNEARTADVIIGSSWTRGLAVHPVAAAVTFIAFCMSFSTHHMVTLMASLTSFLAAALTLIAFAIDIALYAFVHHEIGKLPDVDGHTKTSAAFWMTFVTLILLLLAGCTVCFGRRRDRLSGASSYPMSSYSKPGFFSRFRRNKA</sequence>
<keyword evidence="1" id="KW-0472">Membrane</keyword>
<gene>
    <name evidence="2" type="ORF">MSAN_00541600</name>
</gene>
<dbReference type="PANTHER" id="PTHR28013:SF4">
    <property type="entry name" value="MARVEL DOMAIN-CONTAINING PROTEIN"/>
    <property type="match status" value="1"/>
</dbReference>
<dbReference type="AlphaFoldDB" id="A0A8H6ZAG7"/>
<reference evidence="2" key="1">
    <citation type="submission" date="2020-05" db="EMBL/GenBank/DDBJ databases">
        <title>Mycena genomes resolve the evolution of fungal bioluminescence.</title>
        <authorList>
            <person name="Tsai I.J."/>
        </authorList>
    </citation>
    <scope>NUCLEOTIDE SEQUENCE</scope>
    <source>
        <strain evidence="2">160909Yilan</strain>
    </source>
</reference>
<comment type="caution">
    <text evidence="2">The sequence shown here is derived from an EMBL/GenBank/DDBJ whole genome shotgun (WGS) entry which is preliminary data.</text>
</comment>
<organism evidence="2 3">
    <name type="scientific">Mycena sanguinolenta</name>
    <dbReference type="NCBI Taxonomy" id="230812"/>
    <lineage>
        <taxon>Eukaryota</taxon>
        <taxon>Fungi</taxon>
        <taxon>Dikarya</taxon>
        <taxon>Basidiomycota</taxon>
        <taxon>Agaricomycotina</taxon>
        <taxon>Agaricomycetes</taxon>
        <taxon>Agaricomycetidae</taxon>
        <taxon>Agaricales</taxon>
        <taxon>Marasmiineae</taxon>
        <taxon>Mycenaceae</taxon>
        <taxon>Mycena</taxon>
    </lineage>
</organism>
<dbReference type="PROSITE" id="PS51257">
    <property type="entry name" value="PROKAR_LIPOPROTEIN"/>
    <property type="match status" value="1"/>
</dbReference>
<dbReference type="InterPro" id="IPR051380">
    <property type="entry name" value="pH-response_reg_palI/RIM9"/>
</dbReference>
<name>A0A8H6ZAG7_9AGAR</name>
<keyword evidence="1" id="KW-0812">Transmembrane</keyword>
<dbReference type="Proteomes" id="UP000623467">
    <property type="component" value="Unassembled WGS sequence"/>
</dbReference>
<keyword evidence="3" id="KW-1185">Reference proteome</keyword>
<feature type="transmembrane region" description="Helical" evidence="1">
    <location>
        <begin position="132"/>
        <end position="154"/>
    </location>
</feature>
<protein>
    <recommendedName>
        <fullName evidence="4">Pali-domain-containing protein</fullName>
    </recommendedName>
</protein>
<dbReference type="PANTHER" id="PTHR28013">
    <property type="entry name" value="PROTEIN DCV1-RELATED"/>
    <property type="match status" value="1"/>
</dbReference>